<keyword evidence="2" id="KW-0012">Acyltransferase</keyword>
<accession>A0AAJ6Y0N7</accession>
<dbReference type="InterPro" id="IPR051504">
    <property type="entry name" value="Plant_metabolite_acyltrans"/>
</dbReference>
<dbReference type="GO" id="GO:0016747">
    <property type="term" value="F:acyltransferase activity, transferring groups other than amino-acyl groups"/>
    <property type="evidence" value="ECO:0007669"/>
    <property type="project" value="UniProtKB-ARBA"/>
</dbReference>
<dbReference type="InterPro" id="IPR023213">
    <property type="entry name" value="CAT-like_dom_sf"/>
</dbReference>
<evidence type="ECO:0000256" key="2">
    <source>
        <dbReference type="ARBA" id="ARBA00023315"/>
    </source>
</evidence>
<keyword evidence="1" id="KW-0808">Transferase</keyword>
<gene>
    <name evidence="4" type="primary">LOC105135077</name>
</gene>
<keyword evidence="3" id="KW-1185">Reference proteome</keyword>
<dbReference type="Pfam" id="PF02458">
    <property type="entry name" value="Transferase"/>
    <property type="match status" value="1"/>
</dbReference>
<protein>
    <submittedName>
        <fullName evidence="4">Phenolic glucoside malonyltransferase 1-like</fullName>
    </submittedName>
</protein>
<evidence type="ECO:0000256" key="1">
    <source>
        <dbReference type="ARBA" id="ARBA00022679"/>
    </source>
</evidence>
<dbReference type="RefSeq" id="XP_011038069.1">
    <property type="nucleotide sequence ID" value="XM_011039767.1"/>
</dbReference>
<evidence type="ECO:0000313" key="3">
    <source>
        <dbReference type="Proteomes" id="UP000694918"/>
    </source>
</evidence>
<organism evidence="3 4">
    <name type="scientific">Populus euphratica</name>
    <name type="common">Euphrates poplar</name>
    <dbReference type="NCBI Taxonomy" id="75702"/>
    <lineage>
        <taxon>Eukaryota</taxon>
        <taxon>Viridiplantae</taxon>
        <taxon>Streptophyta</taxon>
        <taxon>Embryophyta</taxon>
        <taxon>Tracheophyta</taxon>
        <taxon>Spermatophyta</taxon>
        <taxon>Magnoliopsida</taxon>
        <taxon>eudicotyledons</taxon>
        <taxon>Gunneridae</taxon>
        <taxon>Pentapetalae</taxon>
        <taxon>rosids</taxon>
        <taxon>fabids</taxon>
        <taxon>Malpighiales</taxon>
        <taxon>Salicaceae</taxon>
        <taxon>Saliceae</taxon>
        <taxon>Populus</taxon>
    </lineage>
</organism>
<reference evidence="4" key="1">
    <citation type="submission" date="2025-08" db="UniProtKB">
        <authorList>
            <consortium name="RefSeq"/>
        </authorList>
    </citation>
    <scope>IDENTIFICATION</scope>
</reference>
<proteinExistence type="predicted"/>
<dbReference type="KEGG" id="peu:105135077"/>
<sequence length="489" mass="53691">MQAFFRTKSNLPLDLKQGKRYIMASTSPIKVLESCQLTPPSESPDSAVEVSLPLTFFDIFWLKFDPVERIFSYELTDLTLTMFNTEILPKLKHSLSLTLLRFLPLAGNLTWPSHAAKPIILYTPKDGVSLTVAESNNSADFDDLSSNEMHDAFLSHPYVPKLSTSDVKVSIIALQITLFPNKGFSIGCTAHHAVLDGKSSILFMKAWAHICKHNSCLLPTELIPFFDRTVVQDPEGIDIEYLNNWSSINQPGGVSDPNARSLKPFPSKEVPPNSVRATFQFSREDIKKLRERILSQLDKVSDKKDTEAIHLSSFVITLSYALVCLVKARGLKSDEKIKFGIAADCRARVDPPIPTNYFGNCVSLCVAVLAGPAMQDDGIVFVAQKVSEVIKGIEKAALEGAKEKVKKLMAIEPAAIPVGVAGSARFEVYGVDFGWGRPKNVEVTSIDRTGAISMAESKGESGGVEIGLVLKKEVMDIFENLFGSGLKHV</sequence>
<dbReference type="Gene3D" id="3.30.559.10">
    <property type="entry name" value="Chloramphenicol acetyltransferase-like domain"/>
    <property type="match status" value="2"/>
</dbReference>
<dbReference type="AlphaFoldDB" id="A0AAJ6Y0N7"/>
<dbReference type="PANTHER" id="PTHR31625">
    <property type="match status" value="1"/>
</dbReference>
<evidence type="ECO:0000313" key="4">
    <source>
        <dbReference type="RefSeq" id="XP_011038069.1"/>
    </source>
</evidence>
<dbReference type="Proteomes" id="UP000694918">
    <property type="component" value="Unplaced"/>
</dbReference>
<name>A0AAJ6Y0N7_POPEU</name>
<dbReference type="GeneID" id="105135077"/>